<dbReference type="PANTHER" id="PTHR46300:SF7">
    <property type="entry name" value="P450, PUTATIVE (EUROFUNG)-RELATED"/>
    <property type="match status" value="1"/>
</dbReference>
<keyword evidence="6" id="KW-0812">Transmembrane</keyword>
<dbReference type="EMBL" id="JASBNA010000099">
    <property type="protein sequence ID" value="KAK7676963.1"/>
    <property type="molecule type" value="Genomic_DNA"/>
</dbReference>
<dbReference type="GO" id="GO:0016705">
    <property type="term" value="F:oxidoreductase activity, acting on paired donors, with incorporation or reduction of molecular oxygen"/>
    <property type="evidence" value="ECO:0007669"/>
    <property type="project" value="InterPro"/>
</dbReference>
<evidence type="ECO:0000256" key="8">
    <source>
        <dbReference type="ARBA" id="ARBA00022989"/>
    </source>
</evidence>
<evidence type="ECO:0000256" key="5">
    <source>
        <dbReference type="ARBA" id="ARBA00022617"/>
    </source>
</evidence>
<proteinExistence type="inferred from homology"/>
<dbReference type="InterPro" id="IPR001128">
    <property type="entry name" value="Cyt_P450"/>
</dbReference>
<evidence type="ECO:0000256" key="6">
    <source>
        <dbReference type="ARBA" id="ARBA00022692"/>
    </source>
</evidence>
<dbReference type="InterPro" id="IPR036396">
    <property type="entry name" value="Cyt_P450_sf"/>
</dbReference>
<evidence type="ECO:0000256" key="1">
    <source>
        <dbReference type="ARBA" id="ARBA00001971"/>
    </source>
</evidence>
<evidence type="ECO:0000313" key="17">
    <source>
        <dbReference type="Proteomes" id="UP001385951"/>
    </source>
</evidence>
<feature type="signal peptide" evidence="15">
    <location>
        <begin position="1"/>
        <end position="17"/>
    </location>
</feature>
<reference evidence="16 17" key="1">
    <citation type="submission" date="2022-09" db="EMBL/GenBank/DDBJ databases">
        <authorList>
            <person name="Palmer J.M."/>
        </authorList>
    </citation>
    <scope>NUCLEOTIDE SEQUENCE [LARGE SCALE GENOMIC DNA]</scope>
    <source>
        <strain evidence="16 17">DSM 7382</strain>
    </source>
</reference>
<evidence type="ECO:0000313" key="16">
    <source>
        <dbReference type="EMBL" id="KAK7676963.1"/>
    </source>
</evidence>
<organism evidence="16 17">
    <name type="scientific">Cerrena zonata</name>
    <dbReference type="NCBI Taxonomy" id="2478898"/>
    <lineage>
        <taxon>Eukaryota</taxon>
        <taxon>Fungi</taxon>
        <taxon>Dikarya</taxon>
        <taxon>Basidiomycota</taxon>
        <taxon>Agaricomycotina</taxon>
        <taxon>Agaricomycetes</taxon>
        <taxon>Polyporales</taxon>
        <taxon>Cerrenaceae</taxon>
        <taxon>Cerrena</taxon>
    </lineage>
</organism>
<keyword evidence="10 13" id="KW-0408">Iron</keyword>
<evidence type="ECO:0000256" key="12">
    <source>
        <dbReference type="ARBA" id="ARBA00023136"/>
    </source>
</evidence>
<dbReference type="GO" id="GO:0004497">
    <property type="term" value="F:monooxygenase activity"/>
    <property type="evidence" value="ECO:0007669"/>
    <property type="project" value="UniProtKB-KW"/>
</dbReference>
<comment type="caution">
    <text evidence="16">The sequence shown here is derived from an EMBL/GenBank/DDBJ whole genome shotgun (WGS) entry which is preliminary data.</text>
</comment>
<dbReference type="SUPFAM" id="SSF48264">
    <property type="entry name" value="Cytochrome P450"/>
    <property type="match status" value="1"/>
</dbReference>
<accession>A0AAW0F9M4</accession>
<dbReference type="InterPro" id="IPR017972">
    <property type="entry name" value="Cyt_P450_CS"/>
</dbReference>
<dbReference type="Gene3D" id="1.10.630.10">
    <property type="entry name" value="Cytochrome P450"/>
    <property type="match status" value="1"/>
</dbReference>
<keyword evidence="15" id="KW-0732">Signal</keyword>
<keyword evidence="7 13" id="KW-0479">Metal-binding</keyword>
<dbReference type="Proteomes" id="UP001385951">
    <property type="component" value="Unassembled WGS sequence"/>
</dbReference>
<dbReference type="AlphaFoldDB" id="A0AAW0F9M4"/>
<keyword evidence="9 14" id="KW-0560">Oxidoreductase</keyword>
<feature type="chain" id="PRO_5043508347" description="Cytochrome P450" evidence="15">
    <location>
        <begin position="18"/>
        <end position="497"/>
    </location>
</feature>
<evidence type="ECO:0000256" key="13">
    <source>
        <dbReference type="PIRSR" id="PIRSR602401-1"/>
    </source>
</evidence>
<comment type="subcellular location">
    <subcellularLocation>
        <location evidence="2">Membrane</location>
        <topology evidence="2">Single-pass membrane protein</topology>
    </subcellularLocation>
</comment>
<keyword evidence="8" id="KW-1133">Transmembrane helix</keyword>
<name>A0AAW0F9M4_9APHY</name>
<evidence type="ECO:0000256" key="15">
    <source>
        <dbReference type="SAM" id="SignalP"/>
    </source>
</evidence>
<comment type="pathway">
    <text evidence="3">Secondary metabolite biosynthesis.</text>
</comment>
<dbReference type="PROSITE" id="PS00086">
    <property type="entry name" value="CYTOCHROME_P450"/>
    <property type="match status" value="1"/>
</dbReference>
<sequence length="497" mass="56479">MLYLCAVLSILSFAVYQITLHRRRHSLLPPGPKGLPVVGNVLDFPSSSIWETFTGWKSRYGDIVYLSLLGQPVIILNSANATNDLLQKRGANYANRLVLPFRDEMMGWRWTITTNSGERHRKMRSLAQRYFVYQVKQYYSIQIDEARTLARRILTIPAKFDEYITVYAASIMLRIGYGHRVETIDDGLLTIINKALEASAINTTAVDIFPILRYWPEWLPGGNFHRIAREGKAMMEKMRDVPFEQVKKNWEDGTAEPCYVTVLLENIGKSAPKEEELLVRDSAGTMYIAGSHSTTSTIRTFILAMILFPEVQICAQEEVDRVTGGQRLPTMDDNKSMPYVNALILDVLRWNCVAPTAFPHVSISDDEYMGYHIPAGSLVYGNIWAITRDPKLFPNPESVDPTRYLTPEGKELADIVNSNLFGWGRRLCPGKEMSEGSIFIAVTMILATFTIARPRDDSGQVYEPRVRWSPAFIRELLPFECTITRRSPLMAEQLALY</sequence>
<keyword evidence="12" id="KW-0472">Membrane</keyword>
<dbReference type="InterPro" id="IPR050364">
    <property type="entry name" value="Cytochrome_P450_fung"/>
</dbReference>
<dbReference type="CDD" id="cd11065">
    <property type="entry name" value="CYP64-like"/>
    <property type="match status" value="1"/>
</dbReference>
<dbReference type="PANTHER" id="PTHR46300">
    <property type="entry name" value="P450, PUTATIVE (EUROFUNG)-RELATED-RELATED"/>
    <property type="match status" value="1"/>
</dbReference>
<dbReference type="InterPro" id="IPR002401">
    <property type="entry name" value="Cyt_P450_E_grp-I"/>
</dbReference>
<dbReference type="GO" id="GO:0005506">
    <property type="term" value="F:iron ion binding"/>
    <property type="evidence" value="ECO:0007669"/>
    <property type="project" value="InterPro"/>
</dbReference>
<dbReference type="GO" id="GO:0016020">
    <property type="term" value="C:membrane"/>
    <property type="evidence" value="ECO:0007669"/>
    <property type="project" value="UniProtKB-SubCell"/>
</dbReference>
<evidence type="ECO:0008006" key="18">
    <source>
        <dbReference type="Google" id="ProtNLM"/>
    </source>
</evidence>
<evidence type="ECO:0000256" key="3">
    <source>
        <dbReference type="ARBA" id="ARBA00005179"/>
    </source>
</evidence>
<evidence type="ECO:0000256" key="4">
    <source>
        <dbReference type="ARBA" id="ARBA00010617"/>
    </source>
</evidence>
<comment type="similarity">
    <text evidence="4 14">Belongs to the cytochrome P450 family.</text>
</comment>
<comment type="cofactor">
    <cofactor evidence="1 13">
        <name>heme</name>
        <dbReference type="ChEBI" id="CHEBI:30413"/>
    </cofactor>
</comment>
<evidence type="ECO:0000256" key="9">
    <source>
        <dbReference type="ARBA" id="ARBA00023002"/>
    </source>
</evidence>
<protein>
    <recommendedName>
        <fullName evidence="18">Cytochrome P450</fullName>
    </recommendedName>
</protein>
<evidence type="ECO:0000256" key="7">
    <source>
        <dbReference type="ARBA" id="ARBA00022723"/>
    </source>
</evidence>
<evidence type="ECO:0000256" key="14">
    <source>
        <dbReference type="RuleBase" id="RU000461"/>
    </source>
</evidence>
<keyword evidence="5 13" id="KW-0349">Heme</keyword>
<keyword evidence="11 14" id="KW-0503">Monooxygenase</keyword>
<keyword evidence="17" id="KW-1185">Reference proteome</keyword>
<evidence type="ECO:0000256" key="11">
    <source>
        <dbReference type="ARBA" id="ARBA00023033"/>
    </source>
</evidence>
<evidence type="ECO:0000256" key="10">
    <source>
        <dbReference type="ARBA" id="ARBA00023004"/>
    </source>
</evidence>
<dbReference type="Pfam" id="PF00067">
    <property type="entry name" value="p450"/>
    <property type="match status" value="1"/>
</dbReference>
<gene>
    <name evidence="16" type="ORF">QCA50_020081</name>
</gene>
<dbReference type="PRINTS" id="PR00463">
    <property type="entry name" value="EP450I"/>
</dbReference>
<evidence type="ECO:0000256" key="2">
    <source>
        <dbReference type="ARBA" id="ARBA00004167"/>
    </source>
</evidence>
<dbReference type="GO" id="GO:0020037">
    <property type="term" value="F:heme binding"/>
    <property type="evidence" value="ECO:0007669"/>
    <property type="project" value="InterPro"/>
</dbReference>
<feature type="binding site" description="axial binding residue" evidence="13">
    <location>
        <position position="428"/>
    </location>
    <ligand>
        <name>heme</name>
        <dbReference type="ChEBI" id="CHEBI:30413"/>
    </ligand>
    <ligandPart>
        <name>Fe</name>
        <dbReference type="ChEBI" id="CHEBI:18248"/>
    </ligandPart>
</feature>